<evidence type="ECO:0000313" key="13">
    <source>
        <dbReference type="Proteomes" id="UP000094236"/>
    </source>
</evidence>
<keyword evidence="7" id="KW-0479">Metal-binding</keyword>
<keyword evidence="6 10" id="KW-0235">DNA replication</keyword>
<dbReference type="OrthoDB" id="19606at2759"/>
<evidence type="ECO:0000256" key="6">
    <source>
        <dbReference type="ARBA" id="ARBA00022705"/>
    </source>
</evidence>
<dbReference type="SUPFAM" id="SSF56747">
    <property type="entry name" value="Prim-pol domain"/>
    <property type="match status" value="1"/>
</dbReference>
<evidence type="ECO:0000256" key="4">
    <source>
        <dbReference type="ARBA" id="ARBA00022679"/>
    </source>
</evidence>
<sequence length="503" mass="57730">MPSFASESAPEGGRSFGLNNDSSSPVKPQVEHRDTSPPEISLIPSNEVLKNSREEEEEEEKEEEKKSGDSILLQDDNENSAATATADTAADADAAATRSYKPSSSDMLYYYERLLPFKSIFLWLNHSPVPNNDFINREFAFEFKSGAYQRYNSFSSYQDFKQQVVKSNPTRFEIGAIYTLPPNKRKVLSNSKNVLKPLEKELVFDIDLTDYDEVRSCCSKTDICEKCWMFIDIAIEIVESGLKQDFGFKHLIWIFSGRRGIHCWVSDKNARSLNDPQRRAIIEYFDISKENVLRKPYHPLLEKSFNIIYNNKKNYFENFLKNQNIKNDFLIDKLKSYNTNESQLLFNKQSILELSNYLESNPNLSGFEKLSILEKFLPQSKSNINNKKLLQNLKDFKKDLVLFLLYPKLDLEVSKQTHHLLKSPFAVHPGTGNISIPIHIGFNPLTSALNLRDLINANEGLNKDNNTSLDLFQKSIATFDDFAKSIIKDEGVKKREAEDLLDF</sequence>
<comment type="similarity">
    <text evidence="1 10">Belongs to the eukaryotic-type primase small subunit family.</text>
</comment>
<keyword evidence="4 10" id="KW-0808">Transferase</keyword>
<dbReference type="InterPro" id="IPR014052">
    <property type="entry name" value="DNA_primase_ssu_euk/arc"/>
</dbReference>
<evidence type="ECO:0000313" key="12">
    <source>
        <dbReference type="EMBL" id="ODV93086.1"/>
    </source>
</evidence>
<keyword evidence="2 10" id="KW-0240">DNA-directed RNA polymerase</keyword>
<dbReference type="EC" id="2.7.7.-" evidence="10"/>
<proteinExistence type="inferred from homology"/>
<dbReference type="CDD" id="cd04860">
    <property type="entry name" value="AE_Prim_S"/>
    <property type="match status" value="1"/>
</dbReference>
<dbReference type="GO" id="GO:0003899">
    <property type="term" value="F:DNA-directed RNA polymerase activity"/>
    <property type="evidence" value="ECO:0007669"/>
    <property type="project" value="EnsemblFungi"/>
</dbReference>
<dbReference type="NCBIfam" id="TIGR00335">
    <property type="entry name" value="primase_sml"/>
    <property type="match status" value="1"/>
</dbReference>
<accession>A0A1E4TMU5</accession>
<dbReference type="FunFam" id="3.90.920.10:FF:000003">
    <property type="entry name" value="DNA primase"/>
    <property type="match status" value="1"/>
</dbReference>
<dbReference type="GO" id="GO:0005658">
    <property type="term" value="C:alpha DNA polymerase:primase complex"/>
    <property type="evidence" value="ECO:0007669"/>
    <property type="project" value="EnsemblFungi"/>
</dbReference>
<evidence type="ECO:0000256" key="1">
    <source>
        <dbReference type="ARBA" id="ARBA00009762"/>
    </source>
</evidence>
<feature type="region of interest" description="Disordered" evidence="11">
    <location>
        <begin position="1"/>
        <end position="74"/>
    </location>
</feature>
<keyword evidence="13" id="KW-1185">Reference proteome</keyword>
<evidence type="ECO:0000256" key="5">
    <source>
        <dbReference type="ARBA" id="ARBA00022695"/>
    </source>
</evidence>
<dbReference type="EMBL" id="KV454029">
    <property type="protein sequence ID" value="ODV93086.1"/>
    <property type="molecule type" value="Genomic_DNA"/>
</dbReference>
<evidence type="ECO:0000256" key="9">
    <source>
        <dbReference type="ARBA" id="ARBA00023163"/>
    </source>
</evidence>
<evidence type="ECO:0000256" key="3">
    <source>
        <dbReference type="ARBA" id="ARBA00022515"/>
    </source>
</evidence>
<keyword evidence="8" id="KW-0862">Zinc</keyword>
<gene>
    <name evidence="12" type="ORF">PACTADRAFT_52154</name>
</gene>
<keyword evidence="9" id="KW-0804">Transcription</keyword>
<feature type="compositionally biased region" description="Low complexity" evidence="11">
    <location>
        <begin position="81"/>
        <end position="97"/>
    </location>
</feature>
<reference evidence="13" key="1">
    <citation type="submission" date="2016-05" db="EMBL/GenBank/DDBJ databases">
        <title>Comparative genomics of biotechnologically important yeasts.</title>
        <authorList>
            <consortium name="DOE Joint Genome Institute"/>
            <person name="Riley R."/>
            <person name="Haridas S."/>
            <person name="Wolfe K.H."/>
            <person name="Lopes M.R."/>
            <person name="Hittinger C.T."/>
            <person name="Goker M."/>
            <person name="Salamov A."/>
            <person name="Wisecaver J."/>
            <person name="Long T.M."/>
            <person name="Aerts A.L."/>
            <person name="Barry K."/>
            <person name="Choi C."/>
            <person name="Clum A."/>
            <person name="Coughlan A.Y."/>
            <person name="Deshpande S."/>
            <person name="Douglass A.P."/>
            <person name="Hanson S.J."/>
            <person name="Klenk H.-P."/>
            <person name="Labutti K."/>
            <person name="Lapidus A."/>
            <person name="Lindquist E."/>
            <person name="Lipzen A."/>
            <person name="Meier-Kolthoff J.P."/>
            <person name="Ohm R.A."/>
            <person name="Otillar R.P."/>
            <person name="Pangilinan J."/>
            <person name="Peng Y."/>
            <person name="Rokas A."/>
            <person name="Rosa C.A."/>
            <person name="Scheuner C."/>
            <person name="Sibirny A.A."/>
            <person name="Slot J.C."/>
            <person name="Stielow J.B."/>
            <person name="Sun H."/>
            <person name="Kurtzman C.P."/>
            <person name="Blackwell M."/>
            <person name="Grigoriev I.V."/>
            <person name="Jeffries T.W."/>
        </authorList>
    </citation>
    <scope>NUCLEOTIDE SEQUENCE [LARGE SCALE GENOMIC DNA]</scope>
    <source>
        <strain evidence="13">NRRL Y-2460</strain>
    </source>
</reference>
<feature type="region of interest" description="Disordered" evidence="11">
    <location>
        <begin position="79"/>
        <end position="98"/>
    </location>
</feature>
<dbReference type="Proteomes" id="UP000094236">
    <property type="component" value="Unassembled WGS sequence"/>
</dbReference>
<dbReference type="GO" id="GO:0003697">
    <property type="term" value="F:single-stranded DNA binding"/>
    <property type="evidence" value="ECO:0007669"/>
    <property type="project" value="EnsemblFungi"/>
</dbReference>
<dbReference type="Gene3D" id="3.90.920.10">
    <property type="entry name" value="DNA primase, PRIM domain"/>
    <property type="match status" value="1"/>
</dbReference>
<dbReference type="InterPro" id="IPR002755">
    <property type="entry name" value="DNA_primase_S"/>
</dbReference>
<dbReference type="PANTHER" id="PTHR10536">
    <property type="entry name" value="DNA PRIMASE SMALL SUBUNIT"/>
    <property type="match status" value="1"/>
</dbReference>
<dbReference type="AlphaFoldDB" id="A0A1E4TMU5"/>
<evidence type="ECO:0000256" key="2">
    <source>
        <dbReference type="ARBA" id="ARBA00022478"/>
    </source>
</evidence>
<evidence type="ECO:0000256" key="8">
    <source>
        <dbReference type="ARBA" id="ARBA00022833"/>
    </source>
</evidence>
<feature type="compositionally biased region" description="Polar residues" evidence="11">
    <location>
        <begin position="17"/>
        <end position="26"/>
    </location>
</feature>
<name>A0A1E4TMU5_PACTA</name>
<organism evidence="12 13">
    <name type="scientific">Pachysolen tannophilus NRRL Y-2460</name>
    <dbReference type="NCBI Taxonomy" id="669874"/>
    <lineage>
        <taxon>Eukaryota</taxon>
        <taxon>Fungi</taxon>
        <taxon>Dikarya</taxon>
        <taxon>Ascomycota</taxon>
        <taxon>Saccharomycotina</taxon>
        <taxon>Pichiomycetes</taxon>
        <taxon>Pachysolenaceae</taxon>
        <taxon>Pachysolen</taxon>
    </lineage>
</organism>
<evidence type="ECO:0000256" key="11">
    <source>
        <dbReference type="SAM" id="MobiDB-lite"/>
    </source>
</evidence>
<dbReference type="STRING" id="669874.A0A1E4TMU5"/>
<dbReference type="Pfam" id="PF01896">
    <property type="entry name" value="DNA_primase_S"/>
    <property type="match status" value="1"/>
</dbReference>
<evidence type="ECO:0000256" key="7">
    <source>
        <dbReference type="ARBA" id="ARBA00022723"/>
    </source>
</evidence>
<keyword evidence="3 10" id="KW-0639">Primosome</keyword>
<evidence type="ECO:0000256" key="10">
    <source>
        <dbReference type="RuleBase" id="RU003514"/>
    </source>
</evidence>
<dbReference type="GO" id="GO:0006269">
    <property type="term" value="P:DNA replication, synthesis of primer"/>
    <property type="evidence" value="ECO:0007669"/>
    <property type="project" value="UniProtKB-KW"/>
</dbReference>
<dbReference type="GO" id="GO:0046872">
    <property type="term" value="F:metal ion binding"/>
    <property type="evidence" value="ECO:0007669"/>
    <property type="project" value="UniProtKB-KW"/>
</dbReference>
<protein>
    <recommendedName>
        <fullName evidence="10">DNA primase</fullName>
        <ecNumber evidence="10">2.7.7.-</ecNumber>
    </recommendedName>
</protein>
<keyword evidence="5" id="KW-0548">Nucleotidyltransferase</keyword>